<feature type="non-terminal residue" evidence="1">
    <location>
        <position position="1"/>
    </location>
</feature>
<proteinExistence type="predicted"/>
<reference evidence="1" key="1">
    <citation type="journal article" date="2011" name="Nat. Biotechnol.">
        <title>Genome sequencing and comparison of two nonhuman primate animal models, the cynomolgus and Chinese rhesus macaques.</title>
        <authorList>
            <person name="Yan G."/>
            <person name="Zhang G."/>
            <person name="Fang X."/>
            <person name="Zhang Y."/>
            <person name="Li C."/>
            <person name="Ling F."/>
            <person name="Cooper D.N."/>
            <person name="Li Q."/>
            <person name="Li Y."/>
            <person name="van Gool A.J."/>
            <person name="Du H."/>
            <person name="Chen J."/>
            <person name="Chen R."/>
            <person name="Zhang P."/>
            <person name="Huang Z."/>
            <person name="Thompson J.R."/>
            <person name="Meng Y."/>
            <person name="Bai Y."/>
            <person name="Wang J."/>
            <person name="Zhuo M."/>
            <person name="Wang T."/>
            <person name="Huang Y."/>
            <person name="Wei L."/>
            <person name="Li J."/>
            <person name="Wang Z."/>
            <person name="Hu H."/>
            <person name="Yang P."/>
            <person name="Le L."/>
            <person name="Stenson P.D."/>
            <person name="Li B."/>
            <person name="Liu X."/>
            <person name="Ball E.V."/>
            <person name="An N."/>
            <person name="Huang Q."/>
            <person name="Zhang Y."/>
            <person name="Fan W."/>
            <person name="Zhang X."/>
            <person name="Li Y."/>
            <person name="Wang W."/>
            <person name="Katze M.G."/>
            <person name="Su B."/>
            <person name="Nielsen R."/>
            <person name="Yang H."/>
            <person name="Wang J."/>
            <person name="Wang X."/>
            <person name="Wang J."/>
        </authorList>
    </citation>
    <scope>NUCLEOTIDE SEQUENCE [LARGE SCALE GENOMIC DNA]</scope>
    <source>
        <strain evidence="1">CR-5</strain>
    </source>
</reference>
<dbReference type="Proteomes" id="UP000013456">
    <property type="component" value="Chromosome 4"/>
</dbReference>
<dbReference type="AlphaFoldDB" id="F7GMX3"/>
<organism evidence="1">
    <name type="scientific">Macaca mulatta</name>
    <name type="common">Rhesus macaque</name>
    <dbReference type="NCBI Taxonomy" id="9544"/>
    <lineage>
        <taxon>Eukaryota</taxon>
        <taxon>Metazoa</taxon>
        <taxon>Chordata</taxon>
        <taxon>Craniata</taxon>
        <taxon>Vertebrata</taxon>
        <taxon>Euteleostomi</taxon>
        <taxon>Mammalia</taxon>
        <taxon>Eutheria</taxon>
        <taxon>Euarchontoglires</taxon>
        <taxon>Primates</taxon>
        <taxon>Haplorrhini</taxon>
        <taxon>Catarrhini</taxon>
        <taxon>Cercopithecidae</taxon>
        <taxon>Cercopithecinae</taxon>
        <taxon>Macaca</taxon>
    </lineage>
</organism>
<gene>
    <name evidence="1" type="ORF">EGK_15305</name>
</gene>
<evidence type="ECO:0000313" key="1">
    <source>
        <dbReference type="EMBL" id="EHH18656.1"/>
    </source>
</evidence>
<feature type="non-terminal residue" evidence="1">
    <location>
        <position position="66"/>
    </location>
</feature>
<accession>F7GMX3</accession>
<protein>
    <submittedName>
        <fullName evidence="1">Uncharacterized protein</fullName>
    </submittedName>
</protein>
<sequence length="66" mass="7432">CKIMDNHFSKCTFSEEEAAGWTRLLEEPGAKGIKSTSLVTMCHNIYTFPLVLQTKKQAEGKSRVLQ</sequence>
<dbReference type="HOGENOM" id="CLU_2837867_0_0_1"/>
<dbReference type="EMBL" id="CM001256">
    <property type="protein sequence ID" value="EHH18656.1"/>
    <property type="molecule type" value="Genomic_DNA"/>
</dbReference>
<name>F7GMX3_MACMU</name>